<keyword evidence="3" id="KW-1185">Reference proteome</keyword>
<sequence>MVVRDYAVIAFASAVRALIEIPGATFLCVLDGDSGELVTAISHGVDDDVDMSAVGMLAAAGTRLSGAVGHGGGDAVDDVTVTSRRSFHVLRPIAVAGRTAIVYLRLQRGRSNLAAARRDLAAPEVAAAVAELLAPGAASGGTAHVGVPQSRAEQVQARVTDRVQPSPYSRAAPSIPLQSNSYTAGSRAGLPARPSPPAAMAGGTALPAPRLAGAERPAAPGRPGDPVRSGAAERADPAGPRPDGAAPVAAAGPQAALPRRTRGTTPPAPPAPPRAATARPAAGTPGSWADDVPTMKRLLAGLRRMM</sequence>
<protein>
    <submittedName>
        <fullName evidence="2">Uncharacterized protein</fullName>
    </submittedName>
</protein>
<reference evidence="2 3" key="1">
    <citation type="submission" date="2019-07" db="EMBL/GenBank/DDBJ databases">
        <title>Whole genome shotgun sequence of Pseudonocardia sulfidoxydans NBRC 16205.</title>
        <authorList>
            <person name="Hosoyama A."/>
            <person name="Uohara A."/>
            <person name="Ohji S."/>
            <person name="Ichikawa N."/>
        </authorList>
    </citation>
    <scope>NUCLEOTIDE SEQUENCE [LARGE SCALE GENOMIC DNA]</scope>
    <source>
        <strain evidence="2 3">NBRC 16205</strain>
    </source>
</reference>
<dbReference type="AlphaFoldDB" id="A0A511DAP2"/>
<feature type="compositionally biased region" description="Low complexity" evidence="1">
    <location>
        <begin position="205"/>
        <end position="226"/>
    </location>
</feature>
<accession>A0A511DAP2</accession>
<evidence type="ECO:0000256" key="1">
    <source>
        <dbReference type="SAM" id="MobiDB-lite"/>
    </source>
</evidence>
<evidence type="ECO:0000313" key="3">
    <source>
        <dbReference type="Proteomes" id="UP000321685"/>
    </source>
</evidence>
<evidence type="ECO:0000313" key="2">
    <source>
        <dbReference type="EMBL" id="GEL21872.1"/>
    </source>
</evidence>
<dbReference type="Proteomes" id="UP000321685">
    <property type="component" value="Unassembled WGS sequence"/>
</dbReference>
<feature type="region of interest" description="Disordered" evidence="1">
    <location>
        <begin position="139"/>
        <end position="293"/>
    </location>
</feature>
<comment type="caution">
    <text evidence="2">The sequence shown here is derived from an EMBL/GenBank/DDBJ whole genome shotgun (WGS) entry which is preliminary data.</text>
</comment>
<feature type="compositionally biased region" description="Low complexity" evidence="1">
    <location>
        <begin position="237"/>
        <end position="258"/>
    </location>
</feature>
<name>A0A511DAP2_9PSEU</name>
<dbReference type="EMBL" id="BJVJ01000005">
    <property type="protein sequence ID" value="GEL21872.1"/>
    <property type="molecule type" value="Genomic_DNA"/>
</dbReference>
<gene>
    <name evidence="2" type="ORF">PSU4_08260</name>
</gene>
<organism evidence="2 3">
    <name type="scientific">Pseudonocardia sulfidoxydans NBRC 16205</name>
    <dbReference type="NCBI Taxonomy" id="1223511"/>
    <lineage>
        <taxon>Bacteria</taxon>
        <taxon>Bacillati</taxon>
        <taxon>Actinomycetota</taxon>
        <taxon>Actinomycetes</taxon>
        <taxon>Pseudonocardiales</taxon>
        <taxon>Pseudonocardiaceae</taxon>
        <taxon>Pseudonocardia</taxon>
    </lineage>
</organism>
<proteinExistence type="predicted"/>
<feature type="compositionally biased region" description="Low complexity" evidence="1">
    <location>
        <begin position="274"/>
        <end position="286"/>
    </location>
</feature>